<evidence type="ECO:0000313" key="3">
    <source>
        <dbReference type="Proteomes" id="UP000005435"/>
    </source>
</evidence>
<evidence type="ECO:0000313" key="2">
    <source>
        <dbReference type="EMBL" id="AEV67165.1"/>
    </source>
</evidence>
<gene>
    <name evidence="2" type="ordered locus">Clocl_0437</name>
</gene>
<protein>
    <submittedName>
        <fullName evidence="2">Uncharacterized protein</fullName>
    </submittedName>
</protein>
<keyword evidence="3" id="KW-1185">Reference proteome</keyword>
<keyword evidence="1" id="KW-1133">Transmembrane helix</keyword>
<reference evidence="2 3" key="2">
    <citation type="journal article" date="2012" name="Stand. Genomic Sci.">
        <title>Complete Genome Sequence of Clostridium clariflavum DSM 19732.</title>
        <authorList>
            <person name="Izquierdo J.A."/>
            <person name="Goodwin L."/>
            <person name="Davenport K.W."/>
            <person name="Teshima H."/>
            <person name="Bruce D."/>
            <person name="Detter C."/>
            <person name="Tapia R."/>
            <person name="Han S."/>
            <person name="Land M."/>
            <person name="Hauser L."/>
            <person name="Jeffries C.D."/>
            <person name="Han J."/>
            <person name="Pitluck S."/>
            <person name="Nolan M."/>
            <person name="Chen A."/>
            <person name="Huntemann M."/>
            <person name="Mavromatis K."/>
            <person name="Mikhailova N."/>
            <person name="Liolios K."/>
            <person name="Woyke T."/>
            <person name="Lynd L.R."/>
        </authorList>
    </citation>
    <scope>NUCLEOTIDE SEQUENCE [LARGE SCALE GENOMIC DNA]</scope>
    <source>
        <strain evidence="3">DSM 19732 / NBRC 101661 / EBR45</strain>
    </source>
</reference>
<dbReference type="HOGENOM" id="CLU_1554158_0_0_9"/>
<dbReference type="AlphaFoldDB" id="G8LSA4"/>
<dbReference type="KEGG" id="ccl:Clocl_0437"/>
<proteinExistence type="predicted"/>
<name>G8LSA4_ACECE</name>
<sequence length="169" mass="18887" precursor="true">MSIQFYRNVSIICFVLSGLLFILSVILFIKLNISKVIGDLTGNSARRAIKSINEQSARAISKRNMPKPVYFENRGVQAKNYSSQSPIAPINKTGIDKNVENVIVQPMSDQNETTLLVDDNSNNISYDVNLSDITESLEGLGNLYANNQAVNEYELELDITYLHTNDIIL</sequence>
<keyword evidence="1" id="KW-0472">Membrane</keyword>
<feature type="transmembrane region" description="Helical" evidence="1">
    <location>
        <begin position="6"/>
        <end position="29"/>
    </location>
</feature>
<dbReference type="eggNOG" id="ENOG5033ITV">
    <property type="taxonomic scope" value="Bacteria"/>
</dbReference>
<dbReference type="OrthoDB" id="2067590at2"/>
<dbReference type="STRING" id="720554.Clocl_0437"/>
<keyword evidence="1" id="KW-0812">Transmembrane</keyword>
<reference evidence="3" key="1">
    <citation type="submission" date="2011-12" db="EMBL/GenBank/DDBJ databases">
        <title>Complete sequence of Clostridium clariflavum DSM 19732.</title>
        <authorList>
            <consortium name="US DOE Joint Genome Institute"/>
            <person name="Lucas S."/>
            <person name="Han J."/>
            <person name="Lapidus A."/>
            <person name="Cheng J.-F."/>
            <person name="Goodwin L."/>
            <person name="Pitluck S."/>
            <person name="Peters L."/>
            <person name="Teshima H."/>
            <person name="Detter J.C."/>
            <person name="Han C."/>
            <person name="Tapia R."/>
            <person name="Land M."/>
            <person name="Hauser L."/>
            <person name="Kyrpides N."/>
            <person name="Ivanova N."/>
            <person name="Pagani I."/>
            <person name="Kitzmiller T."/>
            <person name="Lynd L."/>
            <person name="Izquierdo J."/>
            <person name="Woyke T."/>
        </authorList>
    </citation>
    <scope>NUCLEOTIDE SEQUENCE [LARGE SCALE GENOMIC DNA]</scope>
    <source>
        <strain evidence="3">DSM 19732 / NBRC 101661 / EBR45</strain>
    </source>
</reference>
<evidence type="ECO:0000256" key="1">
    <source>
        <dbReference type="SAM" id="Phobius"/>
    </source>
</evidence>
<accession>G8LSA4</accession>
<dbReference type="EMBL" id="CP003065">
    <property type="protein sequence ID" value="AEV67165.1"/>
    <property type="molecule type" value="Genomic_DNA"/>
</dbReference>
<organism evidence="2 3">
    <name type="scientific">Acetivibrio clariflavus (strain DSM 19732 / NBRC 101661 / EBR45)</name>
    <name type="common">Clostridium clariflavum</name>
    <dbReference type="NCBI Taxonomy" id="720554"/>
    <lineage>
        <taxon>Bacteria</taxon>
        <taxon>Bacillati</taxon>
        <taxon>Bacillota</taxon>
        <taxon>Clostridia</taxon>
        <taxon>Eubacteriales</taxon>
        <taxon>Oscillospiraceae</taxon>
        <taxon>Acetivibrio</taxon>
    </lineage>
</organism>
<dbReference type="Proteomes" id="UP000005435">
    <property type="component" value="Chromosome"/>
</dbReference>
<dbReference type="RefSeq" id="WP_014253797.1">
    <property type="nucleotide sequence ID" value="NC_016627.1"/>
</dbReference>